<dbReference type="AlphaFoldDB" id="A0A239KYE9"/>
<evidence type="ECO:0000313" key="3">
    <source>
        <dbReference type="Proteomes" id="UP000198356"/>
    </source>
</evidence>
<protein>
    <submittedName>
        <fullName evidence="2">Uncharacterized protein</fullName>
    </submittedName>
</protein>
<reference evidence="2 3" key="1">
    <citation type="submission" date="2017-06" db="EMBL/GenBank/DDBJ databases">
        <authorList>
            <person name="Kim H.J."/>
            <person name="Triplett B.A."/>
        </authorList>
    </citation>
    <scope>NUCLEOTIDE SEQUENCE [LARGE SCALE GENOMIC DNA]</scope>
    <source>
        <strain evidence="2 3">DSM 18704</strain>
    </source>
</reference>
<keyword evidence="1" id="KW-0812">Transmembrane</keyword>
<dbReference type="EMBL" id="FZOU01000005">
    <property type="protein sequence ID" value="SNT22529.1"/>
    <property type="molecule type" value="Genomic_DNA"/>
</dbReference>
<dbReference type="Proteomes" id="UP000198356">
    <property type="component" value="Unassembled WGS sequence"/>
</dbReference>
<organism evidence="2 3">
    <name type="scientific">Granulicella rosea</name>
    <dbReference type="NCBI Taxonomy" id="474952"/>
    <lineage>
        <taxon>Bacteria</taxon>
        <taxon>Pseudomonadati</taxon>
        <taxon>Acidobacteriota</taxon>
        <taxon>Terriglobia</taxon>
        <taxon>Terriglobales</taxon>
        <taxon>Acidobacteriaceae</taxon>
        <taxon>Granulicella</taxon>
    </lineage>
</organism>
<evidence type="ECO:0000256" key="1">
    <source>
        <dbReference type="SAM" id="Phobius"/>
    </source>
</evidence>
<gene>
    <name evidence="2" type="ORF">SAMN05421770_105270</name>
</gene>
<keyword evidence="1" id="KW-0472">Membrane</keyword>
<dbReference type="RefSeq" id="WP_176441794.1">
    <property type="nucleotide sequence ID" value="NZ_FZOU01000005.1"/>
</dbReference>
<keyword evidence="3" id="KW-1185">Reference proteome</keyword>
<sequence>MDLSPRSNGRMVVALIVMAVMAVSVLWTMEPGKYRNLVWILLGFFTFRILLGRLGSR</sequence>
<feature type="transmembrane region" description="Helical" evidence="1">
    <location>
        <begin position="34"/>
        <end position="51"/>
    </location>
</feature>
<evidence type="ECO:0000313" key="2">
    <source>
        <dbReference type="EMBL" id="SNT22529.1"/>
    </source>
</evidence>
<proteinExistence type="predicted"/>
<name>A0A239KYE9_9BACT</name>
<feature type="transmembrane region" description="Helical" evidence="1">
    <location>
        <begin position="12"/>
        <end position="28"/>
    </location>
</feature>
<accession>A0A239KYE9</accession>
<keyword evidence="1" id="KW-1133">Transmembrane helix</keyword>